<organism evidence="2 3">
    <name type="scientific">Intoshia linei</name>
    <dbReference type="NCBI Taxonomy" id="1819745"/>
    <lineage>
        <taxon>Eukaryota</taxon>
        <taxon>Metazoa</taxon>
        <taxon>Spiralia</taxon>
        <taxon>Lophotrochozoa</taxon>
        <taxon>Mesozoa</taxon>
        <taxon>Orthonectida</taxon>
        <taxon>Rhopaluridae</taxon>
        <taxon>Intoshia</taxon>
    </lineage>
</organism>
<feature type="domain" description="CCHC-type" evidence="1">
    <location>
        <begin position="90"/>
        <end position="106"/>
    </location>
</feature>
<accession>A0A177BA05</accession>
<reference evidence="2 3" key="1">
    <citation type="submission" date="2016-04" db="EMBL/GenBank/DDBJ databases">
        <title>The genome of Intoshia linei affirms orthonectids as highly simplified spiralians.</title>
        <authorList>
            <person name="Mikhailov K.V."/>
            <person name="Slusarev G.S."/>
            <person name="Nikitin M.A."/>
            <person name="Logacheva M.D."/>
            <person name="Penin A."/>
            <person name="Aleoshin V."/>
            <person name="Panchin Y.V."/>
        </authorList>
    </citation>
    <scope>NUCLEOTIDE SEQUENCE [LARGE SCALE GENOMIC DNA]</scope>
    <source>
        <strain evidence="2">Intl2013</strain>
        <tissue evidence="2">Whole animal</tissue>
    </source>
</reference>
<evidence type="ECO:0000259" key="1">
    <source>
        <dbReference type="SMART" id="SM00343"/>
    </source>
</evidence>
<comment type="caution">
    <text evidence="2">The sequence shown here is derived from an EMBL/GenBank/DDBJ whole genome shotgun (WGS) entry which is preliminary data.</text>
</comment>
<dbReference type="GO" id="GO:0008270">
    <property type="term" value="F:zinc ion binding"/>
    <property type="evidence" value="ECO:0007669"/>
    <property type="project" value="InterPro"/>
</dbReference>
<name>A0A177BA05_9BILA</name>
<dbReference type="InterPro" id="IPR001878">
    <property type="entry name" value="Znf_CCHC"/>
</dbReference>
<evidence type="ECO:0000313" key="3">
    <source>
        <dbReference type="Proteomes" id="UP000078046"/>
    </source>
</evidence>
<gene>
    <name evidence="2" type="ORF">A3Q56_01738</name>
</gene>
<feature type="domain" description="CCHC-type" evidence="1">
    <location>
        <begin position="8"/>
        <end position="24"/>
    </location>
</feature>
<feature type="domain" description="CCHC-type" evidence="1">
    <location>
        <begin position="71"/>
        <end position="87"/>
    </location>
</feature>
<dbReference type="SUPFAM" id="SSF57756">
    <property type="entry name" value="Retrovirus zinc finger-like domains"/>
    <property type="match status" value="1"/>
</dbReference>
<protein>
    <recommendedName>
        <fullName evidence="1">CCHC-type domain-containing protein</fullName>
    </recommendedName>
</protein>
<dbReference type="SMART" id="SM00343">
    <property type="entry name" value="ZnF_C2HC"/>
    <property type="match status" value="3"/>
</dbReference>
<dbReference type="Pfam" id="PF00098">
    <property type="entry name" value="zf-CCHC"/>
    <property type="match status" value="1"/>
</dbReference>
<evidence type="ECO:0000313" key="2">
    <source>
        <dbReference type="EMBL" id="OAF70492.1"/>
    </source>
</evidence>
<dbReference type="GO" id="GO:0003676">
    <property type="term" value="F:nucleic acid binding"/>
    <property type="evidence" value="ECO:0007669"/>
    <property type="project" value="InterPro"/>
</dbReference>
<dbReference type="InterPro" id="IPR036875">
    <property type="entry name" value="Znf_CCHC_sf"/>
</dbReference>
<dbReference type="Proteomes" id="UP000078046">
    <property type="component" value="Unassembled WGS sequence"/>
</dbReference>
<proteinExistence type="predicted"/>
<sequence>MYSKNVKTCFNCDSADHLVRNCKKIRRKNVLKGPYKLKNYVKKNKNQWCRNKYLKSTFMMKLLRLKISEDECLCCGQVGHTRPYCNISELCKRCGDVGHHIGICLYEPGEYIAFDEEQQN</sequence>
<dbReference type="EMBL" id="LWCA01000142">
    <property type="protein sequence ID" value="OAF70492.1"/>
    <property type="molecule type" value="Genomic_DNA"/>
</dbReference>
<dbReference type="AlphaFoldDB" id="A0A177BA05"/>
<dbReference type="Gene3D" id="4.10.60.10">
    <property type="entry name" value="Zinc finger, CCHC-type"/>
    <property type="match status" value="1"/>
</dbReference>
<keyword evidence="3" id="KW-1185">Reference proteome</keyword>